<dbReference type="SUPFAM" id="SSF48452">
    <property type="entry name" value="TPR-like"/>
    <property type="match status" value="2"/>
</dbReference>
<keyword evidence="1" id="KW-0802">TPR repeat</keyword>
<gene>
    <name evidence="3" type="ORF">NG821_09785</name>
</gene>
<comment type="caution">
    <text evidence="3">The sequence shown here is derived from an EMBL/GenBank/DDBJ whole genome shotgun (WGS) entry which is preliminary data.</text>
</comment>
<evidence type="ECO:0000313" key="4">
    <source>
        <dbReference type="Proteomes" id="UP001204015"/>
    </source>
</evidence>
<protein>
    <submittedName>
        <fullName evidence="3">Tetratricopeptide repeat protein</fullName>
    </submittedName>
</protein>
<dbReference type="PROSITE" id="PS50293">
    <property type="entry name" value="TPR_REGION"/>
    <property type="match status" value="1"/>
</dbReference>
<evidence type="ECO:0000256" key="1">
    <source>
        <dbReference type="PROSITE-ProRule" id="PRU00339"/>
    </source>
</evidence>
<dbReference type="Gene3D" id="1.25.40.10">
    <property type="entry name" value="Tetratricopeptide repeat domain"/>
    <property type="match status" value="2"/>
</dbReference>
<feature type="repeat" description="TPR" evidence="1">
    <location>
        <begin position="269"/>
        <end position="302"/>
    </location>
</feature>
<organism evidence="3 4">
    <name type="scientific">Segatella cerevisiae</name>
    <dbReference type="NCBI Taxonomy" id="2053716"/>
    <lineage>
        <taxon>Bacteria</taxon>
        <taxon>Pseudomonadati</taxon>
        <taxon>Bacteroidota</taxon>
        <taxon>Bacteroidia</taxon>
        <taxon>Bacteroidales</taxon>
        <taxon>Prevotellaceae</taxon>
        <taxon>Segatella</taxon>
    </lineage>
</organism>
<dbReference type="Pfam" id="PF13432">
    <property type="entry name" value="TPR_16"/>
    <property type="match status" value="1"/>
</dbReference>
<evidence type="ECO:0000313" key="3">
    <source>
        <dbReference type="EMBL" id="MCO6026125.1"/>
    </source>
</evidence>
<feature type="signal peptide" evidence="2">
    <location>
        <begin position="1"/>
        <end position="23"/>
    </location>
</feature>
<dbReference type="PANTHER" id="PTHR12558">
    <property type="entry name" value="CELL DIVISION CYCLE 16,23,27"/>
    <property type="match status" value="1"/>
</dbReference>
<sequence length="475" mass="53077">MKTIKYLVMAALLMMGAGQSAKAQENQQANVEVKNIAKAIEDNKNNPDAVKDQVKDFLKNNKKDPNALVGLGEAYLNINDTANAAKYAHMAISRNKNCGDAYCLLGDLAALKDDGGAAAMWYQNAKSMDPKNPKGYIRYASVYRGRSPEEAVQSLQELKNILPDYPVESEAGHFMYTARKYDKAVLYYSKADSTKLDEDHLKEYALAGYFSGNTAKSLSVSKYGNQRFPRDPVFNRLTFYNALADSDYTTATEYAEKLFTASDSAKIIERDYLNAGHAYLGAKNYQKAIEMYNEAAKLNPQDNDIHKYLSDTYSNENDTEDALKEYNIYTRGKANSTAEDFMALADIYSNAATKTQNAAQKDKYLKEADSIYADIITKFPTYNAYATYMRATLNSNMDPDFKKGLAKPFYEQLITIVKGHTTKGSNDDAYLKAAYYYLGAYYYTVGNKAEGTTNWKNLLELDPNNATAKQALGIK</sequence>
<dbReference type="PROSITE" id="PS50005">
    <property type="entry name" value="TPR"/>
    <property type="match status" value="2"/>
</dbReference>
<name>A0ABT1BZ69_9BACT</name>
<dbReference type="PANTHER" id="PTHR12558:SF13">
    <property type="entry name" value="CELL DIVISION CYCLE PROTEIN 27 HOMOLOG"/>
    <property type="match status" value="1"/>
</dbReference>
<reference evidence="3 4" key="1">
    <citation type="submission" date="2022-06" db="EMBL/GenBank/DDBJ databases">
        <title>A taxonomic note on the genus Prevotella: Description of four novel genera and emended description of the genera Hallella and Xylanibacter.</title>
        <authorList>
            <person name="Hitch T.C.A."/>
        </authorList>
    </citation>
    <scope>NUCLEOTIDE SEQUENCE [LARGE SCALE GENOMIC DNA]</scope>
    <source>
        <strain evidence="3 4">DSM 100619</strain>
    </source>
</reference>
<feature type="repeat" description="TPR" evidence="1">
    <location>
        <begin position="432"/>
        <end position="465"/>
    </location>
</feature>
<accession>A0ABT1BZ69</accession>
<dbReference type="Proteomes" id="UP001204015">
    <property type="component" value="Unassembled WGS sequence"/>
</dbReference>
<dbReference type="RefSeq" id="WP_252761482.1">
    <property type="nucleotide sequence ID" value="NZ_JAMXLY010000039.1"/>
</dbReference>
<keyword evidence="4" id="KW-1185">Reference proteome</keyword>
<keyword evidence="2" id="KW-0732">Signal</keyword>
<proteinExistence type="predicted"/>
<dbReference type="EMBL" id="JAMXLY010000039">
    <property type="protein sequence ID" value="MCO6026125.1"/>
    <property type="molecule type" value="Genomic_DNA"/>
</dbReference>
<feature type="chain" id="PRO_5046584915" evidence="2">
    <location>
        <begin position="24"/>
        <end position="475"/>
    </location>
</feature>
<dbReference type="Pfam" id="PF14559">
    <property type="entry name" value="TPR_19"/>
    <property type="match status" value="1"/>
</dbReference>
<dbReference type="InterPro" id="IPR011990">
    <property type="entry name" value="TPR-like_helical_dom_sf"/>
</dbReference>
<evidence type="ECO:0000256" key="2">
    <source>
        <dbReference type="SAM" id="SignalP"/>
    </source>
</evidence>
<dbReference type="SMART" id="SM00028">
    <property type="entry name" value="TPR"/>
    <property type="match status" value="4"/>
</dbReference>
<dbReference type="InterPro" id="IPR019734">
    <property type="entry name" value="TPR_rpt"/>
</dbReference>